<dbReference type="EMBL" id="CP009805">
    <property type="protein sequence ID" value="ATZ46412.1"/>
    <property type="molecule type" value="Genomic_DNA"/>
</dbReference>
<gene>
    <name evidence="1" type="ORF">BCIN_01g10140</name>
</gene>
<dbReference type="SUPFAM" id="SSF50475">
    <property type="entry name" value="FMN-binding split barrel"/>
    <property type="match status" value="1"/>
</dbReference>
<dbReference type="OrthoDB" id="444432at2759"/>
<name>A0A384J7J8_BOTFB</name>
<dbReference type="InterPro" id="IPR012349">
    <property type="entry name" value="Split_barrel_FMN-bd"/>
</dbReference>
<sequence length="263" mass="29434">MAGSTANPAPAWSNEYDANLTKEIINRQHILHVSFLTKDSEYPTVCYLVGKIFKCNDDPEALYVHGHVQEPVLGRLKGIEKGDPDICVSVAASTVNSHYLGFSGFATGFSFANTVLNGTASLVGVSEDTKSEREEIMKRIVNSQIPDRWDHLRPIGTDVQYVSIIKITPNAQKSHTHSVPRVLGLEVQNDVEDKELCAEHWEGAIPFWEKLGQPISGKNNLPEGKARVAPQYIYDFIEEQNAKNEYFARQIASADYPYDYPRH</sequence>
<dbReference type="PANTHER" id="PTHR34071">
    <property type="entry name" value="5-NITROIMIDAZOLE ANTIBIOTICS RESISTANCE PROTEIN, NIMA-FAMILY-RELATED PROTEIN-RELATED"/>
    <property type="match status" value="1"/>
</dbReference>
<dbReference type="KEGG" id="bfu:BCIN_01g10140"/>
<evidence type="ECO:0008006" key="3">
    <source>
        <dbReference type="Google" id="ProtNLM"/>
    </source>
</evidence>
<dbReference type="OMA" id="PIWETYG"/>
<protein>
    <recommendedName>
        <fullName evidence="3">Flavin-nucleotide-binding protein</fullName>
    </recommendedName>
</protein>
<reference evidence="1 2" key="1">
    <citation type="journal article" date="2011" name="PLoS Genet.">
        <title>Genomic analysis of the necrotrophic fungal pathogens Sclerotinia sclerotiorum and Botrytis cinerea.</title>
        <authorList>
            <person name="Amselem J."/>
            <person name="Cuomo C.A."/>
            <person name="van Kan J.A."/>
            <person name="Viaud M."/>
            <person name="Benito E.P."/>
            <person name="Couloux A."/>
            <person name="Coutinho P.M."/>
            <person name="de Vries R.P."/>
            <person name="Dyer P.S."/>
            <person name="Fillinger S."/>
            <person name="Fournier E."/>
            <person name="Gout L."/>
            <person name="Hahn M."/>
            <person name="Kohn L."/>
            <person name="Lapalu N."/>
            <person name="Plummer K.M."/>
            <person name="Pradier J.M."/>
            <person name="Quevillon E."/>
            <person name="Sharon A."/>
            <person name="Simon A."/>
            <person name="ten Have A."/>
            <person name="Tudzynski B."/>
            <person name="Tudzynski P."/>
            <person name="Wincker P."/>
            <person name="Andrew M."/>
            <person name="Anthouard V."/>
            <person name="Beever R.E."/>
            <person name="Beffa R."/>
            <person name="Benoit I."/>
            <person name="Bouzid O."/>
            <person name="Brault B."/>
            <person name="Chen Z."/>
            <person name="Choquer M."/>
            <person name="Collemare J."/>
            <person name="Cotton P."/>
            <person name="Danchin E.G."/>
            <person name="Da Silva C."/>
            <person name="Gautier A."/>
            <person name="Giraud C."/>
            <person name="Giraud T."/>
            <person name="Gonzalez C."/>
            <person name="Grossetete S."/>
            <person name="Guldener U."/>
            <person name="Henrissat B."/>
            <person name="Howlett B.J."/>
            <person name="Kodira C."/>
            <person name="Kretschmer M."/>
            <person name="Lappartient A."/>
            <person name="Leroch M."/>
            <person name="Levis C."/>
            <person name="Mauceli E."/>
            <person name="Neuveglise C."/>
            <person name="Oeser B."/>
            <person name="Pearson M."/>
            <person name="Poulain J."/>
            <person name="Poussereau N."/>
            <person name="Quesneville H."/>
            <person name="Rascle C."/>
            <person name="Schumacher J."/>
            <person name="Segurens B."/>
            <person name="Sexton A."/>
            <person name="Silva E."/>
            <person name="Sirven C."/>
            <person name="Soanes D.M."/>
            <person name="Talbot N.J."/>
            <person name="Templeton M."/>
            <person name="Yandava C."/>
            <person name="Yarden O."/>
            <person name="Zeng Q."/>
            <person name="Rollins J.A."/>
            <person name="Lebrun M.H."/>
            <person name="Dickman M."/>
        </authorList>
    </citation>
    <scope>NUCLEOTIDE SEQUENCE [LARGE SCALE GENOMIC DNA]</scope>
    <source>
        <strain evidence="1 2">B05.10</strain>
    </source>
</reference>
<dbReference type="VEuPathDB" id="FungiDB:Bcin01g10140"/>
<dbReference type="GeneID" id="5437108"/>
<dbReference type="PANTHER" id="PTHR34071:SF2">
    <property type="entry name" value="FLAVIN-NUCLEOTIDE-BINDING PROTEIN"/>
    <property type="match status" value="1"/>
</dbReference>
<dbReference type="RefSeq" id="XP_001556529.1">
    <property type="nucleotide sequence ID" value="XM_001556479.2"/>
</dbReference>
<reference evidence="1 2" key="3">
    <citation type="journal article" date="2017" name="Mol. Plant Pathol.">
        <title>A gapless genome sequence of the fungus Botrytis cinerea.</title>
        <authorList>
            <person name="Van Kan J.A."/>
            <person name="Stassen J.H."/>
            <person name="Mosbach A."/>
            <person name="Van Der Lee T.A."/>
            <person name="Faino L."/>
            <person name="Farmer A.D."/>
            <person name="Papasotiriou D.G."/>
            <person name="Zhou S."/>
            <person name="Seidl M.F."/>
            <person name="Cottam E."/>
            <person name="Edel D."/>
            <person name="Hahn M."/>
            <person name="Schwartz D.C."/>
            <person name="Dietrich R.A."/>
            <person name="Widdison S."/>
            <person name="Scalliet G."/>
        </authorList>
    </citation>
    <scope>NUCLEOTIDE SEQUENCE [LARGE SCALE GENOMIC DNA]</scope>
    <source>
        <strain evidence="1 2">B05.10</strain>
    </source>
</reference>
<keyword evidence="2" id="KW-1185">Reference proteome</keyword>
<proteinExistence type="predicted"/>
<reference evidence="1 2" key="2">
    <citation type="journal article" date="2012" name="Eukaryot. Cell">
        <title>Genome update of Botrytis cinerea strains B05.10 and T4.</title>
        <authorList>
            <person name="Staats M."/>
            <person name="van Kan J.A."/>
        </authorList>
    </citation>
    <scope>NUCLEOTIDE SEQUENCE [LARGE SCALE GENOMIC DNA]</scope>
    <source>
        <strain evidence="1 2">B05.10</strain>
    </source>
</reference>
<organism evidence="1 2">
    <name type="scientific">Botryotinia fuckeliana (strain B05.10)</name>
    <name type="common">Noble rot fungus</name>
    <name type="synonym">Botrytis cinerea</name>
    <dbReference type="NCBI Taxonomy" id="332648"/>
    <lineage>
        <taxon>Eukaryota</taxon>
        <taxon>Fungi</taxon>
        <taxon>Dikarya</taxon>
        <taxon>Ascomycota</taxon>
        <taxon>Pezizomycotina</taxon>
        <taxon>Leotiomycetes</taxon>
        <taxon>Helotiales</taxon>
        <taxon>Sclerotiniaceae</taxon>
        <taxon>Botrytis</taxon>
    </lineage>
</organism>
<dbReference type="Gene3D" id="2.30.110.10">
    <property type="entry name" value="Electron Transport, Fmn-binding Protein, Chain A"/>
    <property type="match status" value="1"/>
</dbReference>
<evidence type="ECO:0000313" key="1">
    <source>
        <dbReference type="EMBL" id="ATZ46412.1"/>
    </source>
</evidence>
<accession>A0A384J7J8</accession>
<dbReference type="Proteomes" id="UP000001798">
    <property type="component" value="Chromosome 1"/>
</dbReference>
<evidence type="ECO:0000313" key="2">
    <source>
        <dbReference type="Proteomes" id="UP000001798"/>
    </source>
</evidence>
<dbReference type="AlphaFoldDB" id="A0A384J7J8"/>